<sequence>MNLTQKVFASHLGWTYAKLNEIVHGKRSITPEFALDLADTLNMEPEFWLNLQRDWDLWRAKQKHKPRIAINILTNSHE</sequence>
<dbReference type="InterPro" id="IPR010982">
    <property type="entry name" value="Lambda_DNA-bd_dom_sf"/>
</dbReference>
<dbReference type="PROSITE" id="PS50943">
    <property type="entry name" value="HTH_CROC1"/>
    <property type="match status" value="1"/>
</dbReference>
<dbReference type="STRING" id="66969.Lwal_0925"/>
<reference evidence="3 4" key="1">
    <citation type="submission" date="2015-11" db="EMBL/GenBank/DDBJ databases">
        <title>Genomic analysis of 38 Legionella species identifies large and diverse effector repertoires.</title>
        <authorList>
            <person name="Burstein D."/>
            <person name="Amaro F."/>
            <person name="Zusman T."/>
            <person name="Lifshitz Z."/>
            <person name="Cohen O."/>
            <person name="Gilbert J.A."/>
            <person name="Pupko T."/>
            <person name="Shuman H.A."/>
            <person name="Segal G."/>
        </authorList>
    </citation>
    <scope>NUCLEOTIDE SEQUENCE [LARGE SCALE GENOMIC DNA]</scope>
    <source>
        <strain evidence="3 4">ATCC 51914</strain>
    </source>
</reference>
<dbReference type="NCBIfam" id="TIGR02607">
    <property type="entry name" value="antidote_HigA"/>
    <property type="match status" value="1"/>
</dbReference>
<gene>
    <name evidence="3" type="ORF">Lwal_0925</name>
</gene>
<proteinExistence type="predicted"/>
<dbReference type="GO" id="GO:0003677">
    <property type="term" value="F:DNA binding"/>
    <property type="evidence" value="ECO:0007669"/>
    <property type="project" value="UniProtKB-KW"/>
</dbReference>
<dbReference type="Pfam" id="PF01381">
    <property type="entry name" value="HTH_3"/>
    <property type="match status" value="1"/>
</dbReference>
<dbReference type="Gene3D" id="1.10.260.40">
    <property type="entry name" value="lambda repressor-like DNA-binding domains"/>
    <property type="match status" value="1"/>
</dbReference>
<dbReference type="PATRIC" id="fig|66969.6.peg.1003"/>
<dbReference type="PANTHER" id="PTHR36924:SF1">
    <property type="entry name" value="ANTITOXIN HIGA-1"/>
    <property type="match status" value="1"/>
</dbReference>
<feature type="domain" description="HTH cro/C1-type" evidence="2">
    <location>
        <begin position="2"/>
        <end position="48"/>
    </location>
</feature>
<dbReference type="InterPro" id="IPR001387">
    <property type="entry name" value="Cro/C1-type_HTH"/>
</dbReference>
<dbReference type="SUPFAM" id="SSF47413">
    <property type="entry name" value="lambda repressor-like DNA-binding domains"/>
    <property type="match status" value="1"/>
</dbReference>
<evidence type="ECO:0000259" key="2">
    <source>
        <dbReference type="PROSITE" id="PS50943"/>
    </source>
</evidence>
<dbReference type="CDD" id="cd00093">
    <property type="entry name" value="HTH_XRE"/>
    <property type="match status" value="1"/>
</dbReference>
<protein>
    <submittedName>
        <fullName evidence="3">Plasmid maintenance system antidote protein</fullName>
    </submittedName>
</protein>
<dbReference type="EMBL" id="LNZB01000015">
    <property type="protein sequence ID" value="KTD82448.1"/>
    <property type="molecule type" value="Genomic_DNA"/>
</dbReference>
<accession>A0A0W1AMF7</accession>
<dbReference type="Proteomes" id="UP000054729">
    <property type="component" value="Unassembled WGS sequence"/>
</dbReference>
<name>A0A0W1AMF7_9GAMM</name>
<dbReference type="RefSeq" id="WP_231950999.1">
    <property type="nucleotide sequence ID" value="NZ_CAAAIQ010000009.1"/>
</dbReference>
<evidence type="ECO:0000313" key="3">
    <source>
        <dbReference type="EMBL" id="KTD82448.1"/>
    </source>
</evidence>
<evidence type="ECO:0000256" key="1">
    <source>
        <dbReference type="ARBA" id="ARBA00023125"/>
    </source>
</evidence>
<dbReference type="InterPro" id="IPR013430">
    <property type="entry name" value="Toxin_antidote_HigA"/>
</dbReference>
<comment type="caution">
    <text evidence="3">The sequence shown here is derived from an EMBL/GenBank/DDBJ whole genome shotgun (WGS) entry which is preliminary data.</text>
</comment>
<dbReference type="PANTHER" id="PTHR36924">
    <property type="entry name" value="ANTITOXIN HIGA-1"/>
    <property type="match status" value="1"/>
</dbReference>
<organism evidence="3 4">
    <name type="scientific">Legionella waltersii</name>
    <dbReference type="NCBI Taxonomy" id="66969"/>
    <lineage>
        <taxon>Bacteria</taxon>
        <taxon>Pseudomonadati</taxon>
        <taxon>Pseudomonadota</taxon>
        <taxon>Gammaproteobacteria</taxon>
        <taxon>Legionellales</taxon>
        <taxon>Legionellaceae</taxon>
        <taxon>Legionella</taxon>
    </lineage>
</organism>
<evidence type="ECO:0000313" key="4">
    <source>
        <dbReference type="Proteomes" id="UP000054729"/>
    </source>
</evidence>
<dbReference type="AlphaFoldDB" id="A0A0W1AMF7"/>
<keyword evidence="4" id="KW-1185">Reference proteome</keyword>
<keyword evidence="1" id="KW-0238">DNA-binding</keyword>